<keyword evidence="8 10" id="KW-1133">Transmembrane helix</keyword>
<keyword evidence="3" id="KW-0813">Transport</keyword>
<keyword evidence="5" id="KW-0677">Repeat</keyword>
<keyword evidence="7" id="KW-0067">ATP-binding</keyword>
<dbReference type="FunFam" id="1.20.1560.10:FF:000013">
    <property type="entry name" value="ABC transporter C family member 2"/>
    <property type="match status" value="1"/>
</dbReference>
<feature type="transmembrane region" description="Helical" evidence="10">
    <location>
        <begin position="166"/>
        <end position="187"/>
    </location>
</feature>
<comment type="subcellular location">
    <subcellularLocation>
        <location evidence="1">Endomembrane system</location>
        <topology evidence="1">Multi-pass membrane protein</topology>
    </subcellularLocation>
</comment>
<dbReference type="SMART" id="SM00382">
    <property type="entry name" value="AAA"/>
    <property type="match status" value="1"/>
</dbReference>
<dbReference type="GO" id="GO:0016887">
    <property type="term" value="F:ATP hydrolysis activity"/>
    <property type="evidence" value="ECO:0007669"/>
    <property type="project" value="InterPro"/>
</dbReference>
<dbReference type="PROSITE" id="PS50929">
    <property type="entry name" value="ABC_TM1F"/>
    <property type="match status" value="1"/>
</dbReference>
<reference evidence="13" key="1">
    <citation type="submission" date="2019-07" db="EMBL/GenBank/DDBJ databases">
        <title>Annotation for the trematode Paragonimus miyazaki's.</title>
        <authorList>
            <person name="Choi Y.-J."/>
        </authorList>
    </citation>
    <scope>NUCLEOTIDE SEQUENCE</scope>
    <source>
        <strain evidence="13">Japan</strain>
    </source>
</reference>
<dbReference type="AlphaFoldDB" id="A0A8S9YT92"/>
<evidence type="ECO:0000256" key="1">
    <source>
        <dbReference type="ARBA" id="ARBA00004127"/>
    </source>
</evidence>
<comment type="similarity">
    <text evidence="2">Belongs to the ABC transporter superfamily. ABCC family. Conjugate transporter (TC 3.A.1.208) subfamily.</text>
</comment>
<dbReference type="InterPro" id="IPR011527">
    <property type="entry name" value="ABC1_TM_dom"/>
</dbReference>
<dbReference type="CDD" id="cd18603">
    <property type="entry name" value="ABC_6TM_MRP1_2_3_6_D2_like"/>
    <property type="match status" value="1"/>
</dbReference>
<evidence type="ECO:0000256" key="6">
    <source>
        <dbReference type="ARBA" id="ARBA00022741"/>
    </source>
</evidence>
<evidence type="ECO:0000256" key="3">
    <source>
        <dbReference type="ARBA" id="ARBA00022448"/>
    </source>
</evidence>
<dbReference type="InterPro" id="IPR050173">
    <property type="entry name" value="ABC_transporter_C-like"/>
</dbReference>
<evidence type="ECO:0000259" key="12">
    <source>
        <dbReference type="PROSITE" id="PS50929"/>
    </source>
</evidence>
<organism evidence="13 14">
    <name type="scientific">Paragonimus skrjabini miyazakii</name>
    <dbReference type="NCBI Taxonomy" id="59628"/>
    <lineage>
        <taxon>Eukaryota</taxon>
        <taxon>Metazoa</taxon>
        <taxon>Spiralia</taxon>
        <taxon>Lophotrochozoa</taxon>
        <taxon>Platyhelminthes</taxon>
        <taxon>Trematoda</taxon>
        <taxon>Digenea</taxon>
        <taxon>Plagiorchiida</taxon>
        <taxon>Troglotremata</taxon>
        <taxon>Troglotrematidae</taxon>
        <taxon>Paragonimus</taxon>
    </lineage>
</organism>
<evidence type="ECO:0000259" key="11">
    <source>
        <dbReference type="PROSITE" id="PS50893"/>
    </source>
</evidence>
<feature type="domain" description="ABC transporter" evidence="11">
    <location>
        <begin position="262"/>
        <end position="518"/>
    </location>
</feature>
<dbReference type="InterPro" id="IPR027417">
    <property type="entry name" value="P-loop_NTPase"/>
</dbReference>
<dbReference type="GO" id="GO:0005524">
    <property type="term" value="F:ATP binding"/>
    <property type="evidence" value="ECO:0007669"/>
    <property type="project" value="UniProtKB-KW"/>
</dbReference>
<keyword evidence="6" id="KW-0547">Nucleotide-binding</keyword>
<dbReference type="Pfam" id="PF00664">
    <property type="entry name" value="ABC_membrane"/>
    <property type="match status" value="1"/>
</dbReference>
<evidence type="ECO:0000256" key="4">
    <source>
        <dbReference type="ARBA" id="ARBA00022692"/>
    </source>
</evidence>
<dbReference type="GO" id="GO:0016020">
    <property type="term" value="C:membrane"/>
    <property type="evidence" value="ECO:0007669"/>
    <property type="project" value="InterPro"/>
</dbReference>
<feature type="transmembrane region" description="Helical" evidence="10">
    <location>
        <begin position="193"/>
        <end position="215"/>
    </location>
</feature>
<dbReference type="EMBL" id="JTDE01001869">
    <property type="protein sequence ID" value="KAF7258219.1"/>
    <property type="molecule type" value="Genomic_DNA"/>
</dbReference>
<evidence type="ECO:0000256" key="7">
    <source>
        <dbReference type="ARBA" id="ARBA00022840"/>
    </source>
</evidence>
<comment type="caution">
    <text evidence="13">The sequence shown here is derived from an EMBL/GenBank/DDBJ whole genome shotgun (WGS) entry which is preliminary data.</text>
</comment>
<keyword evidence="14" id="KW-1185">Reference proteome</keyword>
<dbReference type="GO" id="GO:0012505">
    <property type="term" value="C:endomembrane system"/>
    <property type="evidence" value="ECO:0007669"/>
    <property type="project" value="UniProtKB-SubCell"/>
</dbReference>
<dbReference type="PROSITE" id="PS50893">
    <property type="entry name" value="ABC_TRANSPORTER_2"/>
    <property type="match status" value="1"/>
</dbReference>
<dbReference type="SUPFAM" id="SSF90123">
    <property type="entry name" value="ABC transporter transmembrane region"/>
    <property type="match status" value="1"/>
</dbReference>
<evidence type="ECO:0000313" key="14">
    <source>
        <dbReference type="Proteomes" id="UP000822476"/>
    </source>
</evidence>
<feature type="domain" description="ABC transmembrane type-1" evidence="12">
    <location>
        <begin position="1"/>
        <end position="224"/>
    </location>
</feature>
<feature type="transmembrane region" description="Helical" evidence="10">
    <location>
        <begin position="73"/>
        <end position="97"/>
    </location>
</feature>
<evidence type="ECO:0000256" key="2">
    <source>
        <dbReference type="ARBA" id="ARBA00009726"/>
    </source>
</evidence>
<evidence type="ECO:0000256" key="9">
    <source>
        <dbReference type="ARBA" id="ARBA00023136"/>
    </source>
</evidence>
<keyword evidence="9 10" id="KW-0472">Membrane</keyword>
<evidence type="ECO:0000256" key="8">
    <source>
        <dbReference type="ARBA" id="ARBA00022989"/>
    </source>
</evidence>
<name>A0A8S9YT92_9TREM</name>
<dbReference type="GO" id="GO:0140359">
    <property type="term" value="F:ABC-type transporter activity"/>
    <property type="evidence" value="ECO:0007669"/>
    <property type="project" value="InterPro"/>
</dbReference>
<dbReference type="FunFam" id="3.40.50.300:FF:000074">
    <property type="entry name" value="Multidrug resistance-associated protein 5 isoform 1"/>
    <property type="match status" value="1"/>
</dbReference>
<dbReference type="InterPro" id="IPR036640">
    <property type="entry name" value="ABC1_TM_sf"/>
</dbReference>
<keyword evidence="4 10" id="KW-0812">Transmembrane</keyword>
<sequence>MVLSLAHGLARASNGLHWHLLGSILHAPNSFFDTTPSGRIVNRFSSDIDTVDVTIPLNLRILFVKMADVTSSLVLICISIPWFLIALVVLAFIFVMVQRLYICTGRQLKRIDSVRRSPIFSHFQESLTGAICIRAYGKVQDFINKSDQLMDENQIAYYPNLICLRWLGVVVEILGHMAALCVGLFAISMRTTIGVGFAGLAITFTLKIANSLTFLTRSASDMESSLVCVERIREYSEVPPEASWRANNEQKMQNEWPSAGEIVFDEYSTRYRPGLELALISLTAHIKGGERIGIVGRTGAGKSSIALALFRLIEATSGRLLIDGVDISKIGLHDLRESLTIIPQDPVLFAGSIRFNLDPSGTKTDNEIWRALEESHLKAFFQEQNYQLDFHCTEGGENLRIGFIWNIIHYGVASIPFASTESLGQRQLVCLARALLGRKRILILDEATAAVDMRTDELIQETIRTGFVGHTILTIAHRLETVMNYDRILVLQNGKIIEFDTPEKLLADKKSVFSEMAREAGVNKPVS</sequence>
<dbReference type="Proteomes" id="UP000822476">
    <property type="component" value="Unassembled WGS sequence"/>
</dbReference>
<accession>A0A8S9YT92</accession>
<evidence type="ECO:0000313" key="13">
    <source>
        <dbReference type="EMBL" id="KAF7258219.1"/>
    </source>
</evidence>
<dbReference type="OrthoDB" id="6500128at2759"/>
<evidence type="ECO:0000256" key="10">
    <source>
        <dbReference type="SAM" id="Phobius"/>
    </source>
</evidence>
<dbReference type="SUPFAM" id="SSF52540">
    <property type="entry name" value="P-loop containing nucleoside triphosphate hydrolases"/>
    <property type="match status" value="1"/>
</dbReference>
<evidence type="ECO:0000256" key="5">
    <source>
        <dbReference type="ARBA" id="ARBA00022737"/>
    </source>
</evidence>
<protein>
    <submittedName>
        <fullName evidence="13">Uncharacterized protein</fullName>
    </submittedName>
</protein>
<dbReference type="InterPro" id="IPR003593">
    <property type="entry name" value="AAA+_ATPase"/>
</dbReference>
<dbReference type="Pfam" id="PF00005">
    <property type="entry name" value="ABC_tran"/>
    <property type="match status" value="1"/>
</dbReference>
<dbReference type="InterPro" id="IPR003439">
    <property type="entry name" value="ABC_transporter-like_ATP-bd"/>
</dbReference>
<dbReference type="Gene3D" id="1.20.1560.10">
    <property type="entry name" value="ABC transporter type 1, transmembrane domain"/>
    <property type="match status" value="1"/>
</dbReference>
<dbReference type="Gene3D" id="3.40.50.300">
    <property type="entry name" value="P-loop containing nucleotide triphosphate hydrolases"/>
    <property type="match status" value="1"/>
</dbReference>
<proteinExistence type="inferred from homology"/>
<gene>
    <name evidence="13" type="ORF">EG68_04743</name>
</gene>
<dbReference type="PANTHER" id="PTHR24223">
    <property type="entry name" value="ATP-BINDING CASSETTE SUB-FAMILY C"/>
    <property type="match status" value="1"/>
</dbReference>
<dbReference type="CDD" id="cd03244">
    <property type="entry name" value="ABCC_MRP_domain2"/>
    <property type="match status" value="1"/>
</dbReference>